<dbReference type="EMBL" id="VSSQ01000302">
    <property type="protein sequence ID" value="MPL90400.1"/>
    <property type="molecule type" value="Genomic_DNA"/>
</dbReference>
<dbReference type="AlphaFoldDB" id="A0A644VGI4"/>
<dbReference type="GO" id="GO:0030313">
    <property type="term" value="C:cell envelope"/>
    <property type="evidence" value="ECO:0007669"/>
    <property type="project" value="UniProtKB-SubCell"/>
</dbReference>
<comment type="caution">
    <text evidence="6">The sequence shown here is derived from an EMBL/GenBank/DDBJ whole genome shotgun (WGS) entry which is preliminary data.</text>
</comment>
<dbReference type="InterPro" id="IPR017937">
    <property type="entry name" value="Thioredoxin_CS"/>
</dbReference>
<name>A0A644VGI4_9ZZZZ</name>
<dbReference type="InterPro" id="IPR025380">
    <property type="entry name" value="DUF4369"/>
</dbReference>
<dbReference type="InterPro" id="IPR000866">
    <property type="entry name" value="AhpC/TSA"/>
</dbReference>
<dbReference type="Pfam" id="PF14289">
    <property type="entry name" value="DUF4369"/>
    <property type="match status" value="1"/>
</dbReference>
<keyword evidence="2" id="KW-0201">Cytochrome c-type biogenesis</keyword>
<dbReference type="InterPro" id="IPR036249">
    <property type="entry name" value="Thioredoxin-like_sf"/>
</dbReference>
<sequence>MKKIIFFAALVGLFACQPKHDGYIIEGTITGENLPEGKAILSNFARAEQISDTADFIGGKFRFEGKVVTPENYAITIEGIDGRIQFFLDNSEITIEGAAEDLPNATITGGVTNDLVMGLRKQQEEIGAKYGLDSLMREYGNKETTPERKAEIIAVYNQSQKEAFAVDSAFQAANPNSFYTLIQLTQKVEDFPMAEMEAKIASFKALPEFEGNRYIAQIEESLATLKTLEVGMVAPDFTMNDPQGNPIALSSVYPNNKITMIDFWAGWCGPCRRFNPTLVEIYKKYNKLGFGVFGVSFDRDAELWNSAIKDDKLTWPQVSDLQYWNSAAAKLYHVKYIPQNIFVDSEGKIIKRKVSEEELVSFIEEQLGITAK</sequence>
<accession>A0A644VGI4</accession>
<keyword evidence="4" id="KW-0676">Redox-active center</keyword>
<comment type="subcellular location">
    <subcellularLocation>
        <location evidence="1">Cell envelope</location>
    </subcellularLocation>
</comment>
<dbReference type="PROSITE" id="PS51257">
    <property type="entry name" value="PROKAR_LIPOPROTEIN"/>
    <property type="match status" value="1"/>
</dbReference>
<dbReference type="PANTHER" id="PTHR42852:SF6">
    <property type="entry name" value="THIOL:DISULFIDE INTERCHANGE PROTEIN DSBE"/>
    <property type="match status" value="1"/>
</dbReference>
<gene>
    <name evidence="6" type="primary">resA_35</name>
    <name evidence="6" type="ORF">SDC9_36450</name>
</gene>
<dbReference type="GO" id="GO:0016491">
    <property type="term" value="F:oxidoreductase activity"/>
    <property type="evidence" value="ECO:0007669"/>
    <property type="project" value="InterPro"/>
</dbReference>
<dbReference type="PANTHER" id="PTHR42852">
    <property type="entry name" value="THIOL:DISULFIDE INTERCHANGE PROTEIN DSBE"/>
    <property type="match status" value="1"/>
</dbReference>
<dbReference type="GO" id="GO:0016209">
    <property type="term" value="F:antioxidant activity"/>
    <property type="evidence" value="ECO:0007669"/>
    <property type="project" value="InterPro"/>
</dbReference>
<evidence type="ECO:0000256" key="2">
    <source>
        <dbReference type="ARBA" id="ARBA00022748"/>
    </source>
</evidence>
<dbReference type="Pfam" id="PF00578">
    <property type="entry name" value="AhpC-TSA"/>
    <property type="match status" value="1"/>
</dbReference>
<dbReference type="PROSITE" id="PS51352">
    <property type="entry name" value="THIOREDOXIN_2"/>
    <property type="match status" value="1"/>
</dbReference>
<dbReference type="SUPFAM" id="SSF52833">
    <property type="entry name" value="Thioredoxin-like"/>
    <property type="match status" value="1"/>
</dbReference>
<dbReference type="PROSITE" id="PS00194">
    <property type="entry name" value="THIOREDOXIN_1"/>
    <property type="match status" value="1"/>
</dbReference>
<dbReference type="Gene3D" id="3.40.30.10">
    <property type="entry name" value="Glutaredoxin"/>
    <property type="match status" value="1"/>
</dbReference>
<evidence type="ECO:0000313" key="6">
    <source>
        <dbReference type="EMBL" id="MPL90400.1"/>
    </source>
</evidence>
<feature type="domain" description="Thioredoxin" evidence="5">
    <location>
        <begin position="228"/>
        <end position="368"/>
    </location>
</feature>
<proteinExistence type="predicted"/>
<dbReference type="InterPro" id="IPR050553">
    <property type="entry name" value="Thioredoxin_ResA/DsbE_sf"/>
</dbReference>
<keyword evidence="3" id="KW-1015">Disulfide bond</keyword>
<dbReference type="CDD" id="cd02966">
    <property type="entry name" value="TlpA_like_family"/>
    <property type="match status" value="1"/>
</dbReference>
<dbReference type="GO" id="GO:0017004">
    <property type="term" value="P:cytochrome complex assembly"/>
    <property type="evidence" value="ECO:0007669"/>
    <property type="project" value="UniProtKB-KW"/>
</dbReference>
<organism evidence="6">
    <name type="scientific">bioreactor metagenome</name>
    <dbReference type="NCBI Taxonomy" id="1076179"/>
    <lineage>
        <taxon>unclassified sequences</taxon>
        <taxon>metagenomes</taxon>
        <taxon>ecological metagenomes</taxon>
    </lineage>
</organism>
<evidence type="ECO:0000256" key="3">
    <source>
        <dbReference type="ARBA" id="ARBA00023157"/>
    </source>
</evidence>
<protein>
    <submittedName>
        <fullName evidence="6">Thiol-disulfide oxidoreductase ResA</fullName>
    </submittedName>
</protein>
<evidence type="ECO:0000256" key="1">
    <source>
        <dbReference type="ARBA" id="ARBA00004196"/>
    </source>
</evidence>
<evidence type="ECO:0000259" key="5">
    <source>
        <dbReference type="PROSITE" id="PS51352"/>
    </source>
</evidence>
<dbReference type="InterPro" id="IPR013766">
    <property type="entry name" value="Thioredoxin_domain"/>
</dbReference>
<evidence type="ECO:0000256" key="4">
    <source>
        <dbReference type="ARBA" id="ARBA00023284"/>
    </source>
</evidence>
<reference evidence="6" key="1">
    <citation type="submission" date="2019-08" db="EMBL/GenBank/DDBJ databases">
        <authorList>
            <person name="Kucharzyk K."/>
            <person name="Murdoch R.W."/>
            <person name="Higgins S."/>
            <person name="Loffler F."/>
        </authorList>
    </citation>
    <scope>NUCLEOTIDE SEQUENCE</scope>
</reference>